<dbReference type="EMBL" id="CP043909">
    <property type="protein sequence ID" value="QER40645.1"/>
    <property type="molecule type" value="Genomic_DNA"/>
</dbReference>
<feature type="region of interest" description="Disordered" evidence="1">
    <location>
        <begin position="31"/>
        <end position="54"/>
    </location>
</feature>
<feature type="compositionally biased region" description="Low complexity" evidence="1">
    <location>
        <begin position="215"/>
        <end position="227"/>
    </location>
</feature>
<keyword evidence="4" id="KW-1185">Reference proteome</keyword>
<proteinExistence type="predicted"/>
<protein>
    <recommendedName>
        <fullName evidence="5">Lipoprotein</fullName>
    </recommendedName>
</protein>
<evidence type="ECO:0000313" key="4">
    <source>
        <dbReference type="Proteomes" id="UP000325177"/>
    </source>
</evidence>
<evidence type="ECO:0000256" key="2">
    <source>
        <dbReference type="SAM" id="SignalP"/>
    </source>
</evidence>
<accession>A0A5P1UV78</accession>
<dbReference type="AlphaFoldDB" id="A0A5P1UV78"/>
<feature type="signal peptide" evidence="2">
    <location>
        <begin position="1"/>
        <end position="21"/>
    </location>
</feature>
<name>A0A5P1UV78_9GAMM</name>
<keyword evidence="2" id="KW-0732">Signal</keyword>
<sequence>MKTPMLSLLFCSLAMLLVACGENFSASNVSLGGSGSGHQKPPNPTGGDSIPSHDEKDEIYTVVIPKMESNECEGIQRNVHFIFNDSKQAAPVGVILDVPSIGLQFEVKNTTSNYIFERADQCKPFKIQKNNVTFTRSPFPTCGIDQHSVQVFQPYETKIYTFNLDFINAAQQWEVSYLVSYGKELPSPKAQWDKCTPLEITFPIRKRKLQILMNEENQQQQPTQPKTSSEKILF</sequence>
<dbReference type="RefSeq" id="WP_150026884.1">
    <property type="nucleotide sequence ID" value="NZ_CP043909.1"/>
</dbReference>
<evidence type="ECO:0000256" key="1">
    <source>
        <dbReference type="SAM" id="MobiDB-lite"/>
    </source>
</evidence>
<dbReference type="Proteomes" id="UP000325177">
    <property type="component" value="Chromosome"/>
</dbReference>
<evidence type="ECO:0008006" key="5">
    <source>
        <dbReference type="Google" id="ProtNLM"/>
    </source>
</evidence>
<feature type="chain" id="PRO_5024997135" description="Lipoprotein" evidence="2">
    <location>
        <begin position="22"/>
        <end position="234"/>
    </location>
</feature>
<evidence type="ECO:0000313" key="3">
    <source>
        <dbReference type="EMBL" id="QER40645.1"/>
    </source>
</evidence>
<reference evidence="3 4" key="1">
    <citation type="submission" date="2019-09" db="EMBL/GenBank/DDBJ databases">
        <title>Acinetobacter sp. C16S1 isolated from saline soil.</title>
        <authorList>
            <person name="Xu L."/>
            <person name="Sun J.-Q."/>
        </authorList>
    </citation>
    <scope>NUCLEOTIDE SEQUENCE [LARGE SCALE GENOMIC DNA]</scope>
    <source>
        <strain evidence="3 4">C16S1</strain>
    </source>
</reference>
<dbReference type="KEGG" id="asue:F2A31_13440"/>
<dbReference type="PROSITE" id="PS51257">
    <property type="entry name" value="PROKAR_LIPOPROTEIN"/>
    <property type="match status" value="1"/>
</dbReference>
<gene>
    <name evidence="3" type="ORF">F2A31_13440</name>
</gene>
<organism evidence="3 4">
    <name type="scientific">Acinetobacter suaedae</name>
    <dbReference type="NCBI Taxonomy" id="2609668"/>
    <lineage>
        <taxon>Bacteria</taxon>
        <taxon>Pseudomonadati</taxon>
        <taxon>Pseudomonadota</taxon>
        <taxon>Gammaproteobacteria</taxon>
        <taxon>Moraxellales</taxon>
        <taxon>Moraxellaceae</taxon>
        <taxon>Acinetobacter</taxon>
    </lineage>
</organism>
<feature type="region of interest" description="Disordered" evidence="1">
    <location>
        <begin position="215"/>
        <end position="234"/>
    </location>
</feature>